<protein>
    <submittedName>
        <fullName evidence="1">Uncharacterized protein</fullName>
    </submittedName>
</protein>
<name>A0A9P8JYM5_AURME</name>
<evidence type="ECO:0000313" key="1">
    <source>
        <dbReference type="EMBL" id="KAG9985752.1"/>
    </source>
</evidence>
<keyword evidence="2" id="KW-1185">Reference proteome</keyword>
<comment type="caution">
    <text evidence="1">The sequence shown here is derived from an EMBL/GenBank/DDBJ whole genome shotgun (WGS) entry which is preliminary data.</text>
</comment>
<feature type="non-terminal residue" evidence="1">
    <location>
        <position position="211"/>
    </location>
</feature>
<organism evidence="1 2">
    <name type="scientific">Aureobasidium melanogenum</name>
    <name type="common">Aureobasidium pullulans var. melanogenum</name>
    <dbReference type="NCBI Taxonomy" id="46634"/>
    <lineage>
        <taxon>Eukaryota</taxon>
        <taxon>Fungi</taxon>
        <taxon>Dikarya</taxon>
        <taxon>Ascomycota</taxon>
        <taxon>Pezizomycotina</taxon>
        <taxon>Dothideomycetes</taxon>
        <taxon>Dothideomycetidae</taxon>
        <taxon>Dothideales</taxon>
        <taxon>Saccotheciaceae</taxon>
        <taxon>Aureobasidium</taxon>
    </lineage>
</organism>
<dbReference type="AlphaFoldDB" id="A0A9P8JYM5"/>
<reference evidence="1" key="2">
    <citation type="submission" date="2021-08" db="EMBL/GenBank/DDBJ databases">
        <authorList>
            <person name="Gostincar C."/>
            <person name="Sun X."/>
            <person name="Song Z."/>
            <person name="Gunde-Cimerman N."/>
        </authorList>
    </citation>
    <scope>NUCLEOTIDE SEQUENCE</scope>
    <source>
        <strain evidence="1">EXF-9298</strain>
    </source>
</reference>
<proteinExistence type="predicted"/>
<evidence type="ECO:0000313" key="2">
    <source>
        <dbReference type="Proteomes" id="UP000729357"/>
    </source>
</evidence>
<reference evidence="1" key="1">
    <citation type="journal article" date="2021" name="J Fungi (Basel)">
        <title>Virulence traits and population genomics of the black yeast Aureobasidium melanogenum.</title>
        <authorList>
            <person name="Cernosa A."/>
            <person name="Sun X."/>
            <person name="Gostincar C."/>
            <person name="Fang C."/>
            <person name="Gunde-Cimerman N."/>
            <person name="Song Z."/>
        </authorList>
    </citation>
    <scope>NUCLEOTIDE SEQUENCE</scope>
    <source>
        <strain evidence="1">EXF-9298</strain>
    </source>
</reference>
<gene>
    <name evidence="1" type="ORF">KCU98_g4508</name>
</gene>
<dbReference type="EMBL" id="JAHFXS010000365">
    <property type="protein sequence ID" value="KAG9985752.1"/>
    <property type="molecule type" value="Genomic_DNA"/>
</dbReference>
<accession>A0A9P8JYM5</accession>
<dbReference type="Proteomes" id="UP000729357">
    <property type="component" value="Unassembled WGS sequence"/>
</dbReference>
<sequence>MDLLMGELERMGANAIDSFEDDPSEIDIKRWQALFSMTHEDAQHNLKTYRENLDRRRISAELWYGVETSKEAQGFDREAYEYDLFCRSKVNSTGGAPTTTSACSWPPTNVLRGLLLGGPLSTPEEVRDTAGFTPTVVTAKSEKSETSFCYVTADQERRIRQGLSDRGIIGFEPCFITVNIAAKDLSALPKLGVNDPTLPQHRLNITDLQHG</sequence>